<comment type="caution">
    <text evidence="2">The sequence shown here is derived from an EMBL/GenBank/DDBJ whole genome shotgun (WGS) entry which is preliminary data.</text>
</comment>
<name>A0AAQ4DUB5_AMBAM</name>
<keyword evidence="3" id="KW-1185">Reference proteome</keyword>
<reference evidence="2 3" key="1">
    <citation type="journal article" date="2023" name="Arcadia Sci">
        <title>De novo assembly of a long-read Amblyomma americanum tick genome.</title>
        <authorList>
            <person name="Chou S."/>
            <person name="Poskanzer K.E."/>
            <person name="Rollins M."/>
            <person name="Thuy-Boun P.S."/>
        </authorList>
    </citation>
    <scope>NUCLEOTIDE SEQUENCE [LARGE SCALE GENOMIC DNA]</scope>
    <source>
        <strain evidence="2">F_SG_1</strain>
        <tissue evidence="2">Salivary glands</tissue>
    </source>
</reference>
<feature type="signal peptide" evidence="1">
    <location>
        <begin position="1"/>
        <end position="24"/>
    </location>
</feature>
<proteinExistence type="predicted"/>
<evidence type="ECO:0000313" key="3">
    <source>
        <dbReference type="Proteomes" id="UP001321473"/>
    </source>
</evidence>
<gene>
    <name evidence="2" type="ORF">V5799_007165</name>
</gene>
<dbReference type="AlphaFoldDB" id="A0AAQ4DUB5"/>
<organism evidence="2 3">
    <name type="scientific">Amblyomma americanum</name>
    <name type="common">Lone star tick</name>
    <dbReference type="NCBI Taxonomy" id="6943"/>
    <lineage>
        <taxon>Eukaryota</taxon>
        <taxon>Metazoa</taxon>
        <taxon>Ecdysozoa</taxon>
        <taxon>Arthropoda</taxon>
        <taxon>Chelicerata</taxon>
        <taxon>Arachnida</taxon>
        <taxon>Acari</taxon>
        <taxon>Parasitiformes</taxon>
        <taxon>Ixodida</taxon>
        <taxon>Ixodoidea</taxon>
        <taxon>Ixodidae</taxon>
        <taxon>Amblyomminae</taxon>
        <taxon>Amblyomma</taxon>
    </lineage>
</organism>
<accession>A0AAQ4DUB5</accession>
<keyword evidence="1" id="KW-0732">Signal</keyword>
<dbReference type="Proteomes" id="UP001321473">
    <property type="component" value="Unassembled WGS sequence"/>
</dbReference>
<protein>
    <submittedName>
        <fullName evidence="2">Uncharacterized protein</fullName>
    </submittedName>
</protein>
<feature type="chain" id="PRO_5042912021" evidence="1">
    <location>
        <begin position="25"/>
        <end position="156"/>
    </location>
</feature>
<dbReference type="EMBL" id="JARKHS020026743">
    <property type="protein sequence ID" value="KAK8766055.1"/>
    <property type="molecule type" value="Genomic_DNA"/>
</dbReference>
<evidence type="ECO:0000313" key="2">
    <source>
        <dbReference type="EMBL" id="KAK8766055.1"/>
    </source>
</evidence>
<sequence>MRRQCSSFFCSSWWLRLLHREASGCSGFHIPNRRRLMEAKATFGRLMQLCKKHLEASAKLFPPKQFPTVVAITCHYYNSCRDSIPEQTPWQLLACGFGAAMDRTGLFYTHLNISDEVRKKMVDGMFCVARAATLNTSMQAIDDLATYTRWAALAFG</sequence>
<evidence type="ECO:0000256" key="1">
    <source>
        <dbReference type="SAM" id="SignalP"/>
    </source>
</evidence>